<proteinExistence type="inferred from homology"/>
<comment type="subcellular location">
    <subcellularLocation>
        <location evidence="3">Membrane</location>
    </subcellularLocation>
</comment>
<dbReference type="GO" id="GO:0006207">
    <property type="term" value="P:'de novo' pyrimidine nucleobase biosynthetic process"/>
    <property type="evidence" value="ECO:0007669"/>
    <property type="project" value="UniProtKB-UniRule"/>
</dbReference>
<dbReference type="Pfam" id="PF01180">
    <property type="entry name" value="DHO_dh"/>
    <property type="match status" value="1"/>
</dbReference>
<dbReference type="InterPro" id="IPR001295">
    <property type="entry name" value="Dihydroorotate_DH_CS"/>
</dbReference>
<dbReference type="InterPro" id="IPR005720">
    <property type="entry name" value="Dihydroorotate_DH_cat"/>
</dbReference>
<dbReference type="InterPro" id="IPR013785">
    <property type="entry name" value="Aldolase_TIM"/>
</dbReference>
<evidence type="ECO:0000256" key="8">
    <source>
        <dbReference type="ARBA" id="ARBA00022630"/>
    </source>
</evidence>
<evidence type="ECO:0000313" key="17">
    <source>
        <dbReference type="Proteomes" id="UP000185812"/>
    </source>
</evidence>
<dbReference type="STRING" id="633813.SAMN04488087_1711"/>
<keyword evidence="8" id="KW-0285">Flavoprotein</keyword>
<keyword evidence="9" id="KW-0288">FMN</keyword>
<evidence type="ECO:0000256" key="5">
    <source>
        <dbReference type="ARBA" id="ARBA00005359"/>
    </source>
</evidence>
<reference evidence="17" key="1">
    <citation type="submission" date="2016-11" db="EMBL/GenBank/DDBJ databases">
        <authorList>
            <person name="Varghese N."/>
            <person name="Submissions S."/>
        </authorList>
    </citation>
    <scope>NUCLEOTIDE SEQUENCE [LARGE SCALE GENOMIC DNA]</scope>
    <source>
        <strain evidence="17">DSM 22212</strain>
    </source>
</reference>
<dbReference type="NCBIfam" id="NF003652">
    <property type="entry name" value="PRK05286.2-5"/>
    <property type="match status" value="1"/>
</dbReference>
<dbReference type="UniPathway" id="UPA00070">
    <property type="reaction ID" value="UER00946"/>
</dbReference>
<organism evidence="16 17">
    <name type="scientific">Rhodothermus profundi</name>
    <dbReference type="NCBI Taxonomy" id="633813"/>
    <lineage>
        <taxon>Bacteria</taxon>
        <taxon>Pseudomonadati</taxon>
        <taxon>Rhodothermota</taxon>
        <taxon>Rhodothermia</taxon>
        <taxon>Rhodothermales</taxon>
        <taxon>Rhodothermaceae</taxon>
        <taxon>Rhodothermus</taxon>
    </lineage>
</organism>
<evidence type="ECO:0000256" key="12">
    <source>
        <dbReference type="ARBA" id="ARBA00023136"/>
    </source>
</evidence>
<evidence type="ECO:0000256" key="6">
    <source>
        <dbReference type="ARBA" id="ARBA00012791"/>
    </source>
</evidence>
<dbReference type="Proteomes" id="UP000185812">
    <property type="component" value="Unassembled WGS sequence"/>
</dbReference>
<evidence type="ECO:0000256" key="10">
    <source>
        <dbReference type="ARBA" id="ARBA00022975"/>
    </source>
</evidence>
<keyword evidence="11" id="KW-0560">Oxidoreductase</keyword>
<evidence type="ECO:0000256" key="2">
    <source>
        <dbReference type="ARBA" id="ARBA00003125"/>
    </source>
</evidence>
<gene>
    <name evidence="16" type="ORF">SAMN04488087_1711</name>
</gene>
<evidence type="ECO:0000256" key="7">
    <source>
        <dbReference type="ARBA" id="ARBA00018366"/>
    </source>
</evidence>
<evidence type="ECO:0000259" key="15">
    <source>
        <dbReference type="Pfam" id="PF01180"/>
    </source>
</evidence>
<feature type="domain" description="Dihydroorotate dehydrogenase catalytic" evidence="15">
    <location>
        <begin position="53"/>
        <end position="354"/>
    </location>
</feature>
<evidence type="ECO:0000256" key="13">
    <source>
        <dbReference type="ARBA" id="ARBA00048639"/>
    </source>
</evidence>
<evidence type="ECO:0000256" key="11">
    <source>
        <dbReference type="ARBA" id="ARBA00023002"/>
    </source>
</evidence>
<comment type="pathway">
    <text evidence="4">Pyrimidine metabolism; UMP biosynthesis via de novo pathway; orotate from (S)-dihydroorotate (quinone route): step 1/1.</text>
</comment>
<comment type="similarity">
    <text evidence="5">Belongs to the dihydroorotate dehydrogenase family. Type 2 subfamily.</text>
</comment>
<dbReference type="PANTHER" id="PTHR48109">
    <property type="entry name" value="DIHYDROOROTATE DEHYDROGENASE (QUINONE), MITOCHONDRIAL-RELATED"/>
    <property type="match status" value="1"/>
</dbReference>
<comment type="function">
    <text evidence="2">Catalyzes the conversion of dihydroorotate to orotate with quinone as electron acceptor.</text>
</comment>
<evidence type="ECO:0000256" key="9">
    <source>
        <dbReference type="ARBA" id="ARBA00022643"/>
    </source>
</evidence>
<evidence type="ECO:0000256" key="1">
    <source>
        <dbReference type="ARBA" id="ARBA00001917"/>
    </source>
</evidence>
<sequence>MLPTFAMYRLFRPLLFHLEAERAHRLTLAVARLVQPWGLWALTPYFNYEHPALTVQCWHLTFPNPVGLAAGLDKNARLVRFWEALGFGFVEVGSISARPCSGNPPPRLFRLPEDRALINRMGLNNDGAEQVARRLQRMRHRRPLGINLAKTHDPSILGEAAIADFCESFRRLAPLADYVTLNISCPNTAEGKTFEDPKALDALLRAIFAVRRELKLSIPVLLKLSPPPSNRTIFDSQLEEIVAVAQTHGIAGFVAINTASDRAELRTSPAILTRIGPGGLSGRPLATRARCLLFYLYRLTEGKLPLISVGGIDSVEEAYARIRAGASLVQLYTGLIYEGPGLVRRIKQGLVEKLEQDGFDSVQAAIGIDA</sequence>
<keyword evidence="17" id="KW-1185">Reference proteome</keyword>
<dbReference type="AlphaFoldDB" id="A0A1M6UHV1"/>
<name>A0A1M6UHV1_9BACT</name>
<dbReference type="SUPFAM" id="SSF51395">
    <property type="entry name" value="FMN-linked oxidoreductases"/>
    <property type="match status" value="1"/>
</dbReference>
<dbReference type="NCBIfam" id="TIGR01036">
    <property type="entry name" value="pyrD_sub2"/>
    <property type="match status" value="1"/>
</dbReference>
<keyword evidence="10" id="KW-0665">Pyrimidine biosynthesis</keyword>
<dbReference type="EMBL" id="FRAU01000005">
    <property type="protein sequence ID" value="SHK68740.1"/>
    <property type="molecule type" value="Genomic_DNA"/>
</dbReference>
<protein>
    <recommendedName>
        <fullName evidence="7 14">Dihydroorotate dehydrogenase (quinone)</fullName>
        <ecNumber evidence="6 14">1.3.5.2</ecNumber>
    </recommendedName>
</protein>
<dbReference type="PANTHER" id="PTHR48109:SF4">
    <property type="entry name" value="DIHYDROOROTATE DEHYDROGENASE (QUINONE), MITOCHONDRIAL"/>
    <property type="match status" value="1"/>
</dbReference>
<dbReference type="PROSITE" id="PS00912">
    <property type="entry name" value="DHODEHASE_2"/>
    <property type="match status" value="1"/>
</dbReference>
<dbReference type="GO" id="GO:0005737">
    <property type="term" value="C:cytoplasm"/>
    <property type="evidence" value="ECO:0007669"/>
    <property type="project" value="InterPro"/>
</dbReference>
<keyword evidence="12" id="KW-0472">Membrane</keyword>
<comment type="catalytic activity">
    <reaction evidence="13">
        <text>(S)-dihydroorotate + a quinone = orotate + a quinol</text>
        <dbReference type="Rhea" id="RHEA:30187"/>
        <dbReference type="ChEBI" id="CHEBI:24646"/>
        <dbReference type="ChEBI" id="CHEBI:30839"/>
        <dbReference type="ChEBI" id="CHEBI:30864"/>
        <dbReference type="ChEBI" id="CHEBI:132124"/>
        <dbReference type="EC" id="1.3.5.2"/>
    </reaction>
</comment>
<evidence type="ECO:0000256" key="3">
    <source>
        <dbReference type="ARBA" id="ARBA00004370"/>
    </source>
</evidence>
<dbReference type="InterPro" id="IPR050074">
    <property type="entry name" value="DHO_dehydrogenase"/>
</dbReference>
<comment type="cofactor">
    <cofactor evidence="1">
        <name>FMN</name>
        <dbReference type="ChEBI" id="CHEBI:58210"/>
    </cofactor>
</comment>
<evidence type="ECO:0000256" key="4">
    <source>
        <dbReference type="ARBA" id="ARBA00005161"/>
    </source>
</evidence>
<dbReference type="GO" id="GO:0016020">
    <property type="term" value="C:membrane"/>
    <property type="evidence" value="ECO:0007669"/>
    <property type="project" value="UniProtKB-SubCell"/>
</dbReference>
<dbReference type="GO" id="GO:0106430">
    <property type="term" value="F:dihydroorotate dehydrogenase (quinone) activity"/>
    <property type="evidence" value="ECO:0007669"/>
    <property type="project" value="UniProtKB-EC"/>
</dbReference>
<evidence type="ECO:0000313" key="16">
    <source>
        <dbReference type="EMBL" id="SHK68740.1"/>
    </source>
</evidence>
<dbReference type="GO" id="GO:0044205">
    <property type="term" value="P:'de novo' UMP biosynthetic process"/>
    <property type="evidence" value="ECO:0007669"/>
    <property type="project" value="UniProtKB-UniPathway"/>
</dbReference>
<evidence type="ECO:0000256" key="14">
    <source>
        <dbReference type="NCBIfam" id="TIGR01036"/>
    </source>
</evidence>
<accession>A0A1M6UHV1</accession>
<dbReference type="CDD" id="cd04738">
    <property type="entry name" value="DHOD_2_like"/>
    <property type="match status" value="1"/>
</dbReference>
<dbReference type="EC" id="1.3.5.2" evidence="6 14"/>
<dbReference type="Gene3D" id="3.20.20.70">
    <property type="entry name" value="Aldolase class I"/>
    <property type="match status" value="1"/>
</dbReference>
<dbReference type="InterPro" id="IPR005719">
    <property type="entry name" value="Dihydroorotate_DH_2"/>
</dbReference>